<dbReference type="STRING" id="1678637.AC230_04450"/>
<comment type="caution">
    <text evidence="2">The sequence shown here is derived from an EMBL/GenBank/DDBJ whole genome shotgun (WGS) entry which is preliminary data.</text>
</comment>
<feature type="compositionally biased region" description="Basic and acidic residues" evidence="1">
    <location>
        <begin position="419"/>
        <end position="430"/>
    </location>
</feature>
<feature type="compositionally biased region" description="Low complexity" evidence="1">
    <location>
        <begin position="371"/>
        <end position="385"/>
    </location>
</feature>
<reference evidence="3" key="1">
    <citation type="submission" date="2015-07" db="EMBL/GenBank/DDBJ databases">
        <title>Draft genome sequence of Streptomyces sp. CMAA 1322, a bacterium isolated from Caatinga biome, from dry forest semiarid of Brazil.</title>
        <authorList>
            <person name="Santos S.N."/>
            <person name="Gacesa R."/>
            <person name="Taketani R.G."/>
            <person name="Long P.F."/>
            <person name="Melo I.S."/>
        </authorList>
    </citation>
    <scope>NUCLEOTIDE SEQUENCE [LARGE SCALE GENOMIC DNA]</scope>
    <source>
        <strain evidence="3">CMAA 1322</strain>
    </source>
</reference>
<name>A0A0K9XL89_9ACTN</name>
<feature type="region of interest" description="Disordered" evidence="1">
    <location>
        <begin position="119"/>
        <end position="303"/>
    </location>
</feature>
<feature type="compositionally biased region" description="Basic and acidic residues" evidence="1">
    <location>
        <begin position="84"/>
        <end position="98"/>
    </location>
</feature>
<dbReference type="EMBL" id="LFXA01000002">
    <property type="protein sequence ID" value="KNB53846.1"/>
    <property type="molecule type" value="Genomic_DNA"/>
</dbReference>
<keyword evidence="3" id="KW-1185">Reference proteome</keyword>
<accession>A0A0K9XL89</accession>
<evidence type="ECO:0000256" key="1">
    <source>
        <dbReference type="SAM" id="MobiDB-lite"/>
    </source>
</evidence>
<proteinExistence type="predicted"/>
<feature type="region of interest" description="Disordered" evidence="1">
    <location>
        <begin position="1"/>
        <end position="46"/>
    </location>
</feature>
<organism evidence="2 3">
    <name type="scientific">Streptomyces caatingaensis</name>
    <dbReference type="NCBI Taxonomy" id="1678637"/>
    <lineage>
        <taxon>Bacteria</taxon>
        <taxon>Bacillati</taxon>
        <taxon>Actinomycetota</taxon>
        <taxon>Actinomycetes</taxon>
        <taxon>Kitasatosporales</taxon>
        <taxon>Streptomycetaceae</taxon>
        <taxon>Streptomyces</taxon>
    </lineage>
</organism>
<feature type="compositionally biased region" description="Basic and acidic residues" evidence="1">
    <location>
        <begin position="268"/>
        <end position="303"/>
    </location>
</feature>
<feature type="region of interest" description="Disordered" evidence="1">
    <location>
        <begin position="339"/>
        <end position="458"/>
    </location>
</feature>
<evidence type="ECO:0000313" key="3">
    <source>
        <dbReference type="Proteomes" id="UP000037288"/>
    </source>
</evidence>
<evidence type="ECO:0000313" key="2">
    <source>
        <dbReference type="EMBL" id="KNB53846.1"/>
    </source>
</evidence>
<dbReference type="Proteomes" id="UP000037288">
    <property type="component" value="Unassembled WGS sequence"/>
</dbReference>
<dbReference type="AlphaFoldDB" id="A0A0K9XL89"/>
<feature type="region of interest" description="Disordered" evidence="1">
    <location>
        <begin position="61"/>
        <end position="98"/>
    </location>
</feature>
<protein>
    <submittedName>
        <fullName evidence="2">Uncharacterized protein</fullName>
    </submittedName>
</protein>
<gene>
    <name evidence="2" type="ORF">AC230_04450</name>
</gene>
<feature type="compositionally biased region" description="Basic and acidic residues" evidence="1">
    <location>
        <begin position="164"/>
        <end position="173"/>
    </location>
</feature>
<sequence length="458" mass="48174">MGERVPHDAALGLVPLPQPVPQPGGDALLHGGAQDGDGPRRLDQPGAVVRGAGQRLLVGAADPGAHPGVRLRELPQAQAPVRLQEPREVRDAGGREGRFLGVQLGPARVGLLADEPHGPVQQPERAVAHRDGALPPEGLAQPRLGLREPPCPRGLFGGQRLARRPADHRLRGDRLHRRPGQREAGAQPGADRPDDVRPLGVRDPVGIGGEEDAARQHRAVEGVLQEGGQGQGHGHQRRGQHHRAVGGLGHHPADGPVVLRLPVGAGGVHDDEAVGERGGRDLDPQLRHQGGDPGARRQQGEQRAEFTRYLVVGAPLAQRGGQPLAGAAAVGTDRVPAGVAVQPHPEQRRRPVLDDDGGGGGRQHVGRQQRHAQQAVDEGALAAGELADDGQVRTVVRQPPVHLRQGRADGRRPLGGRPEAVDRPPDEVQVFRRVGQCLGDDGGVPGVRPSVPHAELPA</sequence>
<feature type="compositionally biased region" description="Basic residues" evidence="1">
    <location>
        <begin position="234"/>
        <end position="244"/>
    </location>
</feature>